<dbReference type="CDD" id="cd04301">
    <property type="entry name" value="NAT_SF"/>
    <property type="match status" value="1"/>
</dbReference>
<reference evidence="2 3" key="1">
    <citation type="journal article" date="2020" name="Phytopathology">
        <title>Genome Sequence Resources of Colletotrichum truncatum, C. plurivorum, C. musicola, and C. sojae: Four Species Pathogenic to Soybean (Glycine max).</title>
        <authorList>
            <person name="Rogerio F."/>
            <person name="Boufleur T.R."/>
            <person name="Ciampi-Guillardi M."/>
            <person name="Sukno S.A."/>
            <person name="Thon M.R."/>
            <person name="Massola Junior N.S."/>
            <person name="Baroncelli R."/>
        </authorList>
    </citation>
    <scope>NUCLEOTIDE SEQUENCE [LARGE SCALE GENOMIC DNA]</scope>
    <source>
        <strain evidence="2 3">LFN0009</strain>
    </source>
</reference>
<dbReference type="InterPro" id="IPR052523">
    <property type="entry name" value="Trichothecene_AcTrans"/>
</dbReference>
<dbReference type="PANTHER" id="PTHR42791:SF2">
    <property type="entry name" value="N-ACETYLTRANSFERASE DOMAIN-CONTAINING PROTEIN"/>
    <property type="match status" value="1"/>
</dbReference>
<dbReference type="Pfam" id="PF13508">
    <property type="entry name" value="Acetyltransf_7"/>
    <property type="match status" value="1"/>
</dbReference>
<evidence type="ECO:0000313" key="2">
    <source>
        <dbReference type="EMBL" id="KAF6807156.1"/>
    </source>
</evidence>
<dbReference type="InterPro" id="IPR000182">
    <property type="entry name" value="GNAT_dom"/>
</dbReference>
<gene>
    <name evidence="2" type="ORF">CSOJ01_08344</name>
</gene>
<dbReference type="Gene3D" id="3.40.630.30">
    <property type="match status" value="1"/>
</dbReference>
<dbReference type="PROSITE" id="PS51186">
    <property type="entry name" value="GNAT"/>
    <property type="match status" value="1"/>
</dbReference>
<keyword evidence="3" id="KW-1185">Reference proteome</keyword>
<proteinExistence type="predicted"/>
<protein>
    <recommendedName>
        <fullName evidence="1">N-acetyltransferase domain-containing protein</fullName>
    </recommendedName>
</protein>
<dbReference type="InterPro" id="IPR016181">
    <property type="entry name" value="Acyl_CoA_acyltransferase"/>
</dbReference>
<dbReference type="EMBL" id="WIGN01000143">
    <property type="protein sequence ID" value="KAF6807156.1"/>
    <property type="molecule type" value="Genomic_DNA"/>
</dbReference>
<sequence length="252" mass="28412">MALTPDILIRPATEADADGIARVHHLALAQFDDFGAAWFERRPRDILPLSTGAALQAPKNRFLVAVTPGSDDVVGFVRYHVVDAAESAPAAQPTADAPEVLEKPDPVAALFAIKDHMKELWERFVHPREDEMEACYEKAVDGRRHNYVKHIMVDPDHQRKGIGAKLLRTVVEASDDQKVPTFLMASAEGYGLYKRLGFEDLGTWTIDDDFWSKEIVQHERKLGISGNEKLAEQYEGVREIERYMIRECRSSE</sequence>
<evidence type="ECO:0000259" key="1">
    <source>
        <dbReference type="PROSITE" id="PS51186"/>
    </source>
</evidence>
<dbReference type="SUPFAM" id="SSF55729">
    <property type="entry name" value="Acyl-CoA N-acyltransferases (Nat)"/>
    <property type="match status" value="1"/>
</dbReference>
<dbReference type="PANTHER" id="PTHR42791">
    <property type="entry name" value="GNAT FAMILY ACETYLTRANSFERASE"/>
    <property type="match status" value="1"/>
</dbReference>
<accession>A0A8H6J6Y6</accession>
<dbReference type="AlphaFoldDB" id="A0A8H6J6Y6"/>
<comment type="caution">
    <text evidence="2">The sequence shown here is derived from an EMBL/GenBank/DDBJ whole genome shotgun (WGS) entry which is preliminary data.</text>
</comment>
<name>A0A8H6J6Y6_9PEZI</name>
<dbReference type="GO" id="GO:0016747">
    <property type="term" value="F:acyltransferase activity, transferring groups other than amino-acyl groups"/>
    <property type="evidence" value="ECO:0007669"/>
    <property type="project" value="InterPro"/>
</dbReference>
<dbReference type="Proteomes" id="UP000652219">
    <property type="component" value="Unassembled WGS sequence"/>
</dbReference>
<evidence type="ECO:0000313" key="3">
    <source>
        <dbReference type="Proteomes" id="UP000652219"/>
    </source>
</evidence>
<organism evidence="2 3">
    <name type="scientific">Colletotrichum sojae</name>
    <dbReference type="NCBI Taxonomy" id="2175907"/>
    <lineage>
        <taxon>Eukaryota</taxon>
        <taxon>Fungi</taxon>
        <taxon>Dikarya</taxon>
        <taxon>Ascomycota</taxon>
        <taxon>Pezizomycotina</taxon>
        <taxon>Sordariomycetes</taxon>
        <taxon>Hypocreomycetidae</taxon>
        <taxon>Glomerellales</taxon>
        <taxon>Glomerellaceae</taxon>
        <taxon>Colletotrichum</taxon>
        <taxon>Colletotrichum orchidearum species complex</taxon>
    </lineage>
</organism>
<feature type="domain" description="N-acetyltransferase" evidence="1">
    <location>
        <begin position="7"/>
        <end position="216"/>
    </location>
</feature>